<dbReference type="RefSeq" id="XP_033662755.1">
    <property type="nucleotide sequence ID" value="XM_033813964.1"/>
</dbReference>
<dbReference type="Proteomes" id="UP000799537">
    <property type="component" value="Unassembled WGS sequence"/>
</dbReference>
<name>A0A6A6C8V5_ZASCE</name>
<sequence>MADEVFTRLAGPEDDEASRQGREDEELARNSDALGRPKHESRTKNPKRGLGAVDGRAVGQDFFFLGFVQPGWHLLGRGSGSLAWTSPTWQLRLEEDVADREGFLDDGAAGFADSGGREDVCEGEVGEEFLEEFQGIECGEKGEGSHVEVRNGIQMPFSRVRVFKAEEKRAFQKSPPPSLPPVNPPTHRPVTRSLPLRIGSVTSGGPQED</sequence>
<dbReference type="EMBL" id="ML993616">
    <property type="protein sequence ID" value="KAF2161866.1"/>
    <property type="molecule type" value="Genomic_DNA"/>
</dbReference>
<protein>
    <submittedName>
        <fullName evidence="2">Uncharacterized protein</fullName>
    </submittedName>
</protein>
<feature type="compositionally biased region" description="Pro residues" evidence="1">
    <location>
        <begin position="174"/>
        <end position="187"/>
    </location>
</feature>
<evidence type="ECO:0000313" key="2">
    <source>
        <dbReference type="EMBL" id="KAF2161866.1"/>
    </source>
</evidence>
<evidence type="ECO:0000313" key="3">
    <source>
        <dbReference type="Proteomes" id="UP000799537"/>
    </source>
</evidence>
<feature type="region of interest" description="Disordered" evidence="1">
    <location>
        <begin position="166"/>
        <end position="209"/>
    </location>
</feature>
<feature type="region of interest" description="Disordered" evidence="1">
    <location>
        <begin position="1"/>
        <end position="51"/>
    </location>
</feature>
<dbReference type="AlphaFoldDB" id="A0A6A6C8V5"/>
<organism evidence="2 3">
    <name type="scientific">Zasmidium cellare ATCC 36951</name>
    <dbReference type="NCBI Taxonomy" id="1080233"/>
    <lineage>
        <taxon>Eukaryota</taxon>
        <taxon>Fungi</taxon>
        <taxon>Dikarya</taxon>
        <taxon>Ascomycota</taxon>
        <taxon>Pezizomycotina</taxon>
        <taxon>Dothideomycetes</taxon>
        <taxon>Dothideomycetidae</taxon>
        <taxon>Mycosphaerellales</taxon>
        <taxon>Mycosphaerellaceae</taxon>
        <taxon>Zasmidium</taxon>
    </lineage>
</organism>
<gene>
    <name evidence="2" type="ORF">M409DRAFT_58647</name>
</gene>
<reference evidence="2" key="1">
    <citation type="journal article" date="2020" name="Stud. Mycol.">
        <title>101 Dothideomycetes genomes: a test case for predicting lifestyles and emergence of pathogens.</title>
        <authorList>
            <person name="Haridas S."/>
            <person name="Albert R."/>
            <person name="Binder M."/>
            <person name="Bloem J."/>
            <person name="Labutti K."/>
            <person name="Salamov A."/>
            <person name="Andreopoulos B."/>
            <person name="Baker S."/>
            <person name="Barry K."/>
            <person name="Bills G."/>
            <person name="Bluhm B."/>
            <person name="Cannon C."/>
            <person name="Castanera R."/>
            <person name="Culley D."/>
            <person name="Daum C."/>
            <person name="Ezra D."/>
            <person name="Gonzalez J."/>
            <person name="Henrissat B."/>
            <person name="Kuo A."/>
            <person name="Liang C."/>
            <person name="Lipzen A."/>
            <person name="Lutzoni F."/>
            <person name="Magnuson J."/>
            <person name="Mondo S."/>
            <person name="Nolan M."/>
            <person name="Ohm R."/>
            <person name="Pangilinan J."/>
            <person name="Park H.-J."/>
            <person name="Ramirez L."/>
            <person name="Alfaro M."/>
            <person name="Sun H."/>
            <person name="Tritt A."/>
            <person name="Yoshinaga Y."/>
            <person name="Zwiers L.-H."/>
            <person name="Turgeon B."/>
            <person name="Goodwin S."/>
            <person name="Spatafora J."/>
            <person name="Crous P."/>
            <person name="Grigoriev I."/>
        </authorList>
    </citation>
    <scope>NUCLEOTIDE SEQUENCE</scope>
    <source>
        <strain evidence="2">ATCC 36951</strain>
    </source>
</reference>
<accession>A0A6A6C8V5</accession>
<evidence type="ECO:0000256" key="1">
    <source>
        <dbReference type="SAM" id="MobiDB-lite"/>
    </source>
</evidence>
<dbReference type="GeneID" id="54567236"/>
<proteinExistence type="predicted"/>
<feature type="compositionally biased region" description="Polar residues" evidence="1">
    <location>
        <begin position="200"/>
        <end position="209"/>
    </location>
</feature>
<keyword evidence="3" id="KW-1185">Reference proteome</keyword>